<dbReference type="SMART" id="SM00327">
    <property type="entry name" value="VWA"/>
    <property type="match status" value="1"/>
</dbReference>
<dbReference type="SUPFAM" id="SSF48371">
    <property type="entry name" value="ARM repeat"/>
    <property type="match status" value="1"/>
</dbReference>
<evidence type="ECO:0000256" key="3">
    <source>
        <dbReference type="ARBA" id="ARBA00009012"/>
    </source>
</evidence>
<gene>
    <name evidence="13" type="ORF">C2E21_1681</name>
</gene>
<evidence type="ECO:0000256" key="8">
    <source>
        <dbReference type="ARBA" id="ARBA00023136"/>
    </source>
</evidence>
<dbReference type="Pfam" id="PF20168">
    <property type="entry name" value="PDS5"/>
    <property type="match status" value="1"/>
</dbReference>
<feature type="region of interest" description="Disordered" evidence="11">
    <location>
        <begin position="1261"/>
        <end position="1577"/>
    </location>
</feature>
<feature type="compositionally biased region" description="Acidic residues" evidence="11">
    <location>
        <begin position="1290"/>
        <end position="1306"/>
    </location>
</feature>
<reference evidence="13 14" key="1">
    <citation type="journal article" date="2018" name="Plant J.">
        <title>Genome sequences of Chlorella sorokiniana UTEX 1602 and Micractinium conductrix SAG 241.80: implications to maltose excretion by a green alga.</title>
        <authorList>
            <person name="Arriola M.B."/>
            <person name="Velmurugan N."/>
            <person name="Zhang Y."/>
            <person name="Plunkett M.H."/>
            <person name="Hondzo H."/>
            <person name="Barney B.M."/>
        </authorList>
    </citation>
    <scope>NUCLEOTIDE SEQUENCE [LARGE SCALE GENOMIC DNA]</scope>
    <source>
        <strain evidence="14">UTEX 1602</strain>
    </source>
</reference>
<dbReference type="InterPro" id="IPR039776">
    <property type="entry name" value="Pds5"/>
</dbReference>
<comment type="similarity">
    <text evidence="3">Belongs to the TMEM19 family.</text>
</comment>
<feature type="compositionally biased region" description="Acidic residues" evidence="11">
    <location>
        <begin position="1352"/>
        <end position="1361"/>
    </location>
</feature>
<proteinExistence type="inferred from homology"/>
<dbReference type="GO" id="GO:0000785">
    <property type="term" value="C:chromatin"/>
    <property type="evidence" value="ECO:0007669"/>
    <property type="project" value="TreeGrafter"/>
</dbReference>
<keyword evidence="10" id="KW-0131">Cell cycle</keyword>
<sequence>MVGTRGGYDFEADDDQALERAGRQLLAGVKGKDQALRLLKSAGESLAETAQSSESAKRASRDLAKGLVRPDVLRHKDKEVRLYAALCLCHILRLNAPDTPYTDPELESIFELLNSVYGELDDPAAPHFQLCLSILETVAQVKCSLLVLDLPRAEELTCQLFSTLLDAVNEENANVLEGTAVELLRAVVEEADDLPQSQLDILLTRLLPAHAAEAPASHAATKALLQRTQTTVQPYLQRLLSGLLTGARTDSELRGDYHSVFYALHETLPQVLLPVMPLLKGELTVEDTKQRLAALDLVAKLLTGPGGGAIISEYEELLDALLKRTVDAEAEARRKVLEHAPALYEACAPSEARQALVIKAAVGRLFDEQESVRKVAAAAVASLLQAHPGLACSKATEGRGSVLSCLIGRLRDKKPAVRREVATQAAAVMRAWALASAADPGSAPRIEMILGIPLVLCNLAVRDTELGAHVFDVVFRAGIFPAKLAPSDVACFWALLWKQAGDEGRPVLAKILQGKAAIQSRVQELLTLRTAAKEARTSSLAGAGSSMGGGGAAAAASGSLAGAASGRPRGDPEKRLQERMHELAGVLRDVAKPEEGLQKLVEQRDNHVFRGLATLAAYGCTHKDAVAAGKDVLQRVGSKGAVADLTRVLVARLTPALLPPEVLHAAMEEAEGSQEAQRLLVDVAGAAPQLLAQSMDQVAGLFEADDPLLAECGAKVMARAGRLMLEACRAAKKEVPAELPERLAELCADGSPGCVKAAVKALVVVSGPEGAAKAAADLADRLLDRLKSSAARASHRALLAPLKGLSMLGRLLPAAFESCADEVADFVLNDLMAADLSRGKPLREFDPQRTGREWRRPSPTTEIKAAALRTLCQALVPDSSRFPITQAMAERARLVWEALEPLMDTDAAGEQFEPFDFVFPGSDGEQQRAKRRRVEGSDEEEEQEPEQEECTDAAWVRYSAVCGLLRLARAYDNYMPASLYANLALTLQEPLVEPRHAMTHKLARCVARLDQRPQFGQRASKYAACLAMFGIDPEERNRRYALVTLRDHVLQRRRLVQQQAATTAAAGGGGSMIQEMPEFMLPFLIFLLAHHPDYPAQEVLEEFVEASPEEREEEYEGGTPYSPFVAMLQFALEALVVPADHPTAPSEVARLLPAPIKLLRTLKFCEDASEEPRTQEAHQLCDIAMAQMRQIAARLLKGKEQPAELGRFPGQVVLPRLCFRPTNLQQQAKRLDGSDLPGEPFFRPGLWQNDLFLRTLMAKTLPGPEKAGGRPRSKPAGSKGSRGRKAAAAADEEGDSAMPDAEDDESIGGTPAPETAAAHDGGEREEGGRKRKAAGGGRAQRRGGGRAQAAAQEEEEEEEQEGSQAKGSAGGAAKPRGAAGATKKRGGSGRSKPAPTPTRQQPRRGAKSEAAGKLRAESSEEEEEEEAAEQMEEGSDEEQEAATRQQRGGGRAAGPAAAAQQQADEEEEDGWSNSEDASHRASPAGKAAGKAAAARLRAGTEEEEEDSEALQPQAQPRGRRKQQQQQQDEDEPSPGQENRAAANGAAARRSGGAKGKAAAASKPAAARGKGTAAAGGGAQDIENFRENIKAGYLPLPTDVTFEGITKDYEFNTANNATQPCQELFCPIYSLAVAEDPLLETENSTQLYLAVGLDSGIQAASFQRPNLNLIVLLDVSGSMGSPFNSYYYDPTTGKQVQLSTEEQTPTKIDVAKEVLTGIVDQLKPEDSLGVVLFSDGACTPRALSSMKGADVAELKRRIDRDVAATSGTNLQSGIDAATSAMKGCRACMEANKTSTENRIVLITDAQPNEGDISDDGLLARLKANAADGIYTTLIGVGLDFNTELVEAISKVKGANYFSVHSPGEFKRRLVDQFDFAVSPLVFDLSLQVEPSGVSGDSKPMDPTGWSILHVYGSPNPNETALSSDGTVMRVHTLFPSPKTEQGIKGGVVLLRLRPPAGFENGQAPPLRLAVTYTDREGKQFRSERTVDLPPQVLSHSGAPFFDSNGVRKAVLLAHYTDILLTWLLDQWSSVDNKPIVIPASECPYLPAYFCPVPVELYGWRRTSDGCVLDTWLLPDACILPPPWPVMMPLLGRWERQSQKLAVNSESREAFQKFTQEYFEGEMNSVGDTALSQELDILRRLVARRSLSRSGALAAALVGFLHMASGLRFGCTLILFYLSSSKLTRWRDELKSRLDATHTTSGQRGAAQVLANSLLGAGLAVASAWQGAAGGSINGSSGGGAQGSASEAAAATLAAAFVAFYAVCCADTWSSEVGIASKAPPRLVTTGSVVPPGTNGGVTPLGTAAAAAGGLFIGCCYCAAAAVAAWCGGTGGAVSSAAADWRMVPLALTAGLAGSLLDSLLGATLQWSGHDEHSGKAVSGRPLPGSAAARHVRHVSGRDLLSNTGVNVAASALSSGLVAAAWSAWAV</sequence>
<dbReference type="Pfam" id="PF13519">
    <property type="entry name" value="VWA_2"/>
    <property type="match status" value="1"/>
</dbReference>
<dbReference type="Gene3D" id="1.25.10.10">
    <property type="entry name" value="Leucine-rich Repeat Variant"/>
    <property type="match status" value="1"/>
</dbReference>
<evidence type="ECO:0000256" key="5">
    <source>
        <dbReference type="ARBA" id="ARBA00022692"/>
    </source>
</evidence>
<dbReference type="EMBL" id="LHPG02000003">
    <property type="protein sequence ID" value="PRW60105.1"/>
    <property type="molecule type" value="Genomic_DNA"/>
</dbReference>
<evidence type="ECO:0000256" key="9">
    <source>
        <dbReference type="ARBA" id="ARBA00023242"/>
    </source>
</evidence>
<feature type="compositionally biased region" description="Low complexity" evidence="11">
    <location>
        <begin position="1484"/>
        <end position="1497"/>
    </location>
</feature>
<dbReference type="Gene3D" id="3.40.50.410">
    <property type="entry name" value="von Willebrand factor, type A domain"/>
    <property type="match status" value="1"/>
</dbReference>
<dbReference type="GO" id="GO:0007064">
    <property type="term" value="P:mitotic sister chromatid cohesion"/>
    <property type="evidence" value="ECO:0007669"/>
    <property type="project" value="InterPro"/>
</dbReference>
<evidence type="ECO:0000256" key="10">
    <source>
        <dbReference type="ARBA" id="ARBA00023306"/>
    </source>
</evidence>
<feature type="compositionally biased region" description="Acidic residues" evidence="11">
    <location>
        <begin position="937"/>
        <end position="948"/>
    </location>
</feature>
<feature type="compositionally biased region" description="Low complexity" evidence="11">
    <location>
        <begin position="1533"/>
        <end position="1572"/>
    </location>
</feature>
<name>A0A2P6U1B9_CHLSO</name>
<feature type="compositionally biased region" description="Low complexity" evidence="11">
    <location>
        <begin position="1365"/>
        <end position="1381"/>
    </location>
</feature>
<dbReference type="InterPro" id="IPR002035">
    <property type="entry name" value="VWF_A"/>
</dbReference>
<evidence type="ECO:0000256" key="2">
    <source>
        <dbReference type="ARBA" id="ARBA00004141"/>
    </source>
</evidence>
<dbReference type="GO" id="GO:0016020">
    <property type="term" value="C:membrane"/>
    <property type="evidence" value="ECO:0007669"/>
    <property type="project" value="UniProtKB-SubCell"/>
</dbReference>
<keyword evidence="7" id="KW-1133">Transmembrane helix</keyword>
<keyword evidence="9" id="KW-0539">Nucleus</keyword>
<comment type="subcellular location">
    <subcellularLocation>
        <location evidence="2">Membrane</location>
        <topology evidence="2">Multi-pass membrane protein</topology>
    </subcellularLocation>
    <subcellularLocation>
        <location evidence="1">Nucleus</location>
    </subcellularLocation>
</comment>
<dbReference type="STRING" id="3076.A0A2P6U1B9"/>
<keyword evidence="14" id="KW-1185">Reference proteome</keyword>
<dbReference type="PROSITE" id="PS50234">
    <property type="entry name" value="VWFA"/>
    <property type="match status" value="1"/>
</dbReference>
<evidence type="ECO:0000256" key="7">
    <source>
        <dbReference type="ARBA" id="ARBA00022989"/>
    </source>
</evidence>
<keyword evidence="8" id="KW-0472">Membrane</keyword>
<comment type="caution">
    <text evidence="13">The sequence shown here is derived from an EMBL/GenBank/DDBJ whole genome shotgun (WGS) entry which is preliminary data.</text>
</comment>
<feature type="compositionally biased region" description="Basic and acidic residues" evidence="11">
    <location>
        <begin position="1406"/>
        <end position="1418"/>
    </location>
</feature>
<feature type="compositionally biased region" description="Basic residues" evidence="11">
    <location>
        <begin position="1329"/>
        <end position="1344"/>
    </location>
</feature>
<keyword evidence="6" id="KW-0498">Mitosis</keyword>
<organism evidence="13 14">
    <name type="scientific">Chlorella sorokiniana</name>
    <name type="common">Freshwater green alga</name>
    <dbReference type="NCBI Taxonomy" id="3076"/>
    <lineage>
        <taxon>Eukaryota</taxon>
        <taxon>Viridiplantae</taxon>
        <taxon>Chlorophyta</taxon>
        <taxon>core chlorophytes</taxon>
        <taxon>Trebouxiophyceae</taxon>
        <taxon>Chlorellales</taxon>
        <taxon>Chlorellaceae</taxon>
        <taxon>Chlorella clade</taxon>
        <taxon>Chlorella</taxon>
    </lineage>
</organism>
<evidence type="ECO:0000259" key="12">
    <source>
        <dbReference type="PROSITE" id="PS50234"/>
    </source>
</evidence>
<dbReference type="Pfam" id="PF01940">
    <property type="entry name" value="DUF92"/>
    <property type="match status" value="1"/>
</dbReference>
<feature type="compositionally biased region" description="Low complexity" evidence="11">
    <location>
        <begin position="1390"/>
        <end position="1400"/>
    </location>
</feature>
<keyword evidence="5" id="KW-0812">Transmembrane</keyword>
<feature type="compositionally biased region" description="Low complexity" evidence="11">
    <location>
        <begin position="1453"/>
        <end position="1462"/>
    </location>
</feature>
<evidence type="ECO:0000256" key="11">
    <source>
        <dbReference type="SAM" id="MobiDB-lite"/>
    </source>
</evidence>
<dbReference type="GO" id="GO:0005634">
    <property type="term" value="C:nucleus"/>
    <property type="evidence" value="ECO:0007669"/>
    <property type="project" value="UniProtKB-SubCell"/>
</dbReference>
<dbReference type="InterPro" id="IPR011989">
    <property type="entry name" value="ARM-like"/>
</dbReference>
<dbReference type="GO" id="GO:0006281">
    <property type="term" value="P:DNA repair"/>
    <property type="evidence" value="ECO:0007669"/>
    <property type="project" value="TreeGrafter"/>
</dbReference>
<dbReference type="Proteomes" id="UP000239899">
    <property type="component" value="Unassembled WGS sequence"/>
</dbReference>
<dbReference type="PANTHER" id="PTHR12663">
    <property type="entry name" value="ANDROGEN INDUCED INHIBITOR OF PROLIFERATION AS3 / PDS5-RELATED"/>
    <property type="match status" value="1"/>
</dbReference>
<dbReference type="InterPro" id="IPR016024">
    <property type="entry name" value="ARM-type_fold"/>
</dbReference>
<evidence type="ECO:0000313" key="13">
    <source>
        <dbReference type="EMBL" id="PRW60105.1"/>
    </source>
</evidence>
<dbReference type="OrthoDB" id="512726at2759"/>
<feature type="domain" description="VWFA" evidence="12">
    <location>
        <begin position="1667"/>
        <end position="1872"/>
    </location>
</feature>
<evidence type="ECO:0000256" key="4">
    <source>
        <dbReference type="ARBA" id="ARBA00022618"/>
    </source>
</evidence>
<dbReference type="InterPro" id="IPR002794">
    <property type="entry name" value="DUF92_TMEM19"/>
</dbReference>
<evidence type="ECO:0000313" key="14">
    <source>
        <dbReference type="Proteomes" id="UP000239899"/>
    </source>
</evidence>
<dbReference type="SUPFAM" id="SSF53300">
    <property type="entry name" value="vWA-like"/>
    <property type="match status" value="1"/>
</dbReference>
<dbReference type="PANTHER" id="PTHR12663:SF0">
    <property type="entry name" value="PRECOCIOUS DISSOCIATION OF SISTERS 5, ISOFORM A"/>
    <property type="match status" value="1"/>
</dbReference>
<evidence type="ECO:0000256" key="6">
    <source>
        <dbReference type="ARBA" id="ARBA00022776"/>
    </source>
</evidence>
<feature type="region of interest" description="Disordered" evidence="11">
    <location>
        <begin position="919"/>
        <end position="948"/>
    </location>
</feature>
<dbReference type="GO" id="GO:0051301">
    <property type="term" value="P:cell division"/>
    <property type="evidence" value="ECO:0007669"/>
    <property type="project" value="UniProtKB-KW"/>
</dbReference>
<protein>
    <submittedName>
        <fullName evidence="13">Cell surface</fullName>
    </submittedName>
</protein>
<keyword evidence="4" id="KW-0132">Cell division</keyword>
<evidence type="ECO:0000256" key="1">
    <source>
        <dbReference type="ARBA" id="ARBA00004123"/>
    </source>
</evidence>
<accession>A0A2P6U1B9</accession>
<dbReference type="InterPro" id="IPR036465">
    <property type="entry name" value="vWFA_dom_sf"/>
</dbReference>
<dbReference type="GO" id="GO:0035825">
    <property type="term" value="P:homologous recombination"/>
    <property type="evidence" value="ECO:0007669"/>
    <property type="project" value="UniProtKB-ARBA"/>
</dbReference>
<feature type="compositionally biased region" description="Acidic residues" evidence="11">
    <location>
        <begin position="1419"/>
        <end position="1440"/>
    </location>
</feature>